<feature type="domain" description="DUF4365" evidence="1">
    <location>
        <begin position="43"/>
        <end position="117"/>
    </location>
</feature>
<name>A0A2Z3H6L1_9BACT</name>
<dbReference type="Proteomes" id="UP000245802">
    <property type="component" value="Chromosome"/>
</dbReference>
<accession>A0A2Z3H6L1</accession>
<dbReference type="OrthoDB" id="275278at2"/>
<keyword evidence="3" id="KW-1185">Reference proteome</keyword>
<proteinExistence type="predicted"/>
<sequence length="162" mass="18483">MGKSDFVGGRGEAIAFPRLTRICRADDLPYFWPHYLGEKCPAFDFLVELVDAGEKTPFFFVQVKSTRKAYTTTQTPPRLRVDVSDTDVRRLAAFPAPTYVVGVYEKDERAFVVSVHGEMREAIPSITTGHELTCDTLKLLWDEVREFWHGRDMTRAASQFTN</sequence>
<dbReference type="RefSeq" id="WP_010043107.1">
    <property type="nucleotide sequence ID" value="NZ_CP025958.1"/>
</dbReference>
<reference evidence="2 3" key="1">
    <citation type="submission" date="2018-01" db="EMBL/GenBank/DDBJ databases">
        <title>G. obscuriglobus.</title>
        <authorList>
            <person name="Franke J."/>
            <person name="Blomberg W."/>
            <person name="Selmecki A."/>
        </authorList>
    </citation>
    <scope>NUCLEOTIDE SEQUENCE [LARGE SCALE GENOMIC DNA]</scope>
    <source>
        <strain evidence="2 3">DSM 5831</strain>
    </source>
</reference>
<dbReference type="AlphaFoldDB" id="A0A2Z3H6L1"/>
<gene>
    <name evidence="2" type="ORF">C1280_21225</name>
</gene>
<dbReference type="InterPro" id="IPR025375">
    <property type="entry name" value="DUF4365"/>
</dbReference>
<evidence type="ECO:0000313" key="2">
    <source>
        <dbReference type="EMBL" id="AWM39257.1"/>
    </source>
</evidence>
<evidence type="ECO:0000259" key="1">
    <source>
        <dbReference type="Pfam" id="PF14280"/>
    </source>
</evidence>
<dbReference type="Pfam" id="PF14280">
    <property type="entry name" value="DUF4365"/>
    <property type="match status" value="1"/>
</dbReference>
<organism evidence="2 3">
    <name type="scientific">Gemmata obscuriglobus</name>
    <dbReference type="NCBI Taxonomy" id="114"/>
    <lineage>
        <taxon>Bacteria</taxon>
        <taxon>Pseudomonadati</taxon>
        <taxon>Planctomycetota</taxon>
        <taxon>Planctomycetia</taxon>
        <taxon>Gemmatales</taxon>
        <taxon>Gemmataceae</taxon>
        <taxon>Gemmata</taxon>
    </lineage>
</organism>
<dbReference type="EMBL" id="CP025958">
    <property type="protein sequence ID" value="AWM39257.1"/>
    <property type="molecule type" value="Genomic_DNA"/>
</dbReference>
<dbReference type="KEGG" id="gog:C1280_21225"/>
<evidence type="ECO:0000313" key="3">
    <source>
        <dbReference type="Proteomes" id="UP000245802"/>
    </source>
</evidence>
<protein>
    <submittedName>
        <fullName evidence="2">DUF4365 domain-containing protein</fullName>
    </submittedName>
</protein>